<reference evidence="9 10" key="1">
    <citation type="journal article" date="2011" name="J. Gen. Appl. Microbiol.">
        <title>Draft genome sequencing of the enigmatic yeast Saitoella complicata.</title>
        <authorList>
            <person name="Nishida H."/>
            <person name="Hamamoto M."/>
            <person name="Sugiyama J."/>
        </authorList>
    </citation>
    <scope>NUCLEOTIDE SEQUENCE [LARGE SCALE GENOMIC DNA]</scope>
    <source>
        <strain evidence="9 10">NRRL Y-17804</strain>
    </source>
</reference>
<dbReference type="InterPro" id="IPR000917">
    <property type="entry name" value="Sulfatase_N"/>
</dbReference>
<dbReference type="RefSeq" id="XP_019025799.1">
    <property type="nucleotide sequence ID" value="XM_019171642.1"/>
</dbReference>
<evidence type="ECO:0000256" key="3">
    <source>
        <dbReference type="ARBA" id="ARBA00022801"/>
    </source>
</evidence>
<dbReference type="Pfam" id="PF00884">
    <property type="entry name" value="Sulfatase"/>
    <property type="match status" value="1"/>
</dbReference>
<dbReference type="OrthoDB" id="96314at2759"/>
<organism evidence="9 10">
    <name type="scientific">Saitoella complicata (strain BCRC 22490 / CBS 7301 / JCM 7358 / NBRC 10748 / NRRL Y-17804)</name>
    <dbReference type="NCBI Taxonomy" id="698492"/>
    <lineage>
        <taxon>Eukaryota</taxon>
        <taxon>Fungi</taxon>
        <taxon>Dikarya</taxon>
        <taxon>Ascomycota</taxon>
        <taxon>Taphrinomycotina</taxon>
        <taxon>Taphrinomycotina incertae sedis</taxon>
        <taxon>Saitoella</taxon>
    </lineage>
</organism>
<name>A0A0E9NQH1_SAICN</name>
<dbReference type="STRING" id="698492.A0A0E9NQH1"/>
<dbReference type="EC" id="3.1.6.1" evidence="5"/>
<gene>
    <name evidence="9" type="ORF">G7K_6004-t1</name>
</gene>
<dbReference type="OMA" id="YEGEYST"/>
<dbReference type="SUPFAM" id="SSF53649">
    <property type="entry name" value="Alkaline phosphatase-like"/>
    <property type="match status" value="1"/>
</dbReference>
<dbReference type="PANTHER" id="PTHR43108:SF8">
    <property type="entry name" value="SD21168P"/>
    <property type="match status" value="1"/>
</dbReference>
<reference evidence="9 10" key="2">
    <citation type="journal article" date="2014" name="J. Gen. Appl. Microbiol.">
        <title>The early diverging ascomycetous budding yeast Saitoella complicata has three histone deacetylases belonging to the Clr6, Hos2, and Rpd3 lineages.</title>
        <authorList>
            <person name="Nishida H."/>
            <person name="Matsumoto T."/>
            <person name="Kondo S."/>
            <person name="Hamamoto M."/>
            <person name="Yoshikawa H."/>
        </authorList>
    </citation>
    <scope>NUCLEOTIDE SEQUENCE [LARGE SCALE GENOMIC DNA]</scope>
    <source>
        <strain evidence="9 10">NRRL Y-17804</strain>
    </source>
</reference>
<evidence type="ECO:0000259" key="8">
    <source>
        <dbReference type="Pfam" id="PF00884"/>
    </source>
</evidence>
<dbReference type="AlphaFoldDB" id="A0A0E9NQH1"/>
<reference evidence="9 10" key="3">
    <citation type="journal article" date="2015" name="Genome Announc.">
        <title>Draft Genome Sequence of the Archiascomycetous Yeast Saitoella complicata.</title>
        <authorList>
            <person name="Yamauchi K."/>
            <person name="Kondo S."/>
            <person name="Hamamoto M."/>
            <person name="Takahashi Y."/>
            <person name="Ogura Y."/>
            <person name="Hayashi T."/>
            <person name="Nishida H."/>
        </authorList>
    </citation>
    <scope>NUCLEOTIDE SEQUENCE [LARGE SCALE GENOMIC DNA]</scope>
    <source>
        <strain evidence="9 10">NRRL Y-17804</strain>
    </source>
</reference>
<dbReference type="InterPro" id="IPR017850">
    <property type="entry name" value="Alkaline_phosphatase_core_sf"/>
</dbReference>
<sequence length="610" mass="69555">MKLATLSAFLAATATVFQTVSSISVNAIFDQHPLQLPLHDRKKPNIVFILTDDQDLHMSSLSYMPHLNSTLIQHGTLYNSHYVTTALCCPSRVSLWTGLLAHNTNVTDVNPPYGGYPKFVQRGFNDKWLPVWLNDAGYGTYYTGKLFNAHTVDNYDEPHVKGFTGSDFLLDPYTYQYRNATFQRNREKPMSHKGQYSTDVLAAKAYGFLDEAVERYEEESEPFFLAIAPVAPHSNVEFNSLDIINGPEFKTTAPLAADRHTHLFPDAKVPRTPNFNPDTPSGVNWIKKLEKQSENNVEYNDHFYRQRLRALQAVDEIVLNVTARLAEAGLLDDTYIIYTSDNGYHIGQHRLQPGKECGFEEDIAVPLIIRGPGVPKGEVVDGLVTTHVDLAPTLFSIAGIPLREEFDGTPIPLSYKRIKHQKKHGKREHAGVEYWGFALEEGEYGFSHHEGEDVKGYYTNNTYKALRLVGEDYSLYYSVWCNNEHELYDLDKDPYQLTNLYTNSTLIKDYELLGYPLKKVLGRLDALLFVLKSCTAETCQSPWSALHPSHHHHVSSLTEALDERFDEYYEEEVEKIRFDRCEQGYIVEAEGPQWDKSMGMRGGLRWSEWV</sequence>
<dbReference type="CDD" id="cd16147">
    <property type="entry name" value="G6S"/>
    <property type="match status" value="1"/>
</dbReference>
<feature type="signal peptide" evidence="7">
    <location>
        <begin position="1"/>
        <end position="22"/>
    </location>
</feature>
<dbReference type="GO" id="GO:0008449">
    <property type="term" value="F:N-acetylglucosamine-6-sulfatase activity"/>
    <property type="evidence" value="ECO:0007669"/>
    <property type="project" value="TreeGrafter"/>
</dbReference>
<dbReference type="InterPro" id="IPR024607">
    <property type="entry name" value="Sulfatase_CS"/>
</dbReference>
<dbReference type="GO" id="GO:0005539">
    <property type="term" value="F:glycosaminoglycan binding"/>
    <property type="evidence" value="ECO:0007669"/>
    <property type="project" value="TreeGrafter"/>
</dbReference>
<feature type="chain" id="PRO_5002430974" description="Arylsulfatase" evidence="7">
    <location>
        <begin position="23"/>
        <end position="610"/>
    </location>
</feature>
<keyword evidence="2 7" id="KW-0732">Signal</keyword>
<accession>A0A0E9NQH1</accession>
<dbReference type="EMBL" id="BACD03000055">
    <property type="protein sequence ID" value="GAO51916.1"/>
    <property type="molecule type" value="Genomic_DNA"/>
</dbReference>
<feature type="domain" description="Sulfatase N-terminal" evidence="8">
    <location>
        <begin position="44"/>
        <end position="400"/>
    </location>
</feature>
<dbReference type="PANTHER" id="PTHR43108">
    <property type="entry name" value="N-ACETYLGLUCOSAMINE-6-SULFATASE FAMILY MEMBER"/>
    <property type="match status" value="1"/>
</dbReference>
<dbReference type="PROSITE" id="PS00523">
    <property type="entry name" value="SULFATASE_1"/>
    <property type="match status" value="1"/>
</dbReference>
<dbReference type="InterPro" id="IPR012083">
    <property type="entry name" value="Arylsulfatase"/>
</dbReference>
<keyword evidence="10" id="KW-1185">Reference proteome</keyword>
<evidence type="ECO:0000313" key="9">
    <source>
        <dbReference type="EMBL" id="GAO51916.1"/>
    </source>
</evidence>
<evidence type="ECO:0000256" key="4">
    <source>
        <dbReference type="ARBA" id="ARBA00023180"/>
    </source>
</evidence>
<keyword evidence="4" id="KW-0325">Glycoprotein</keyword>
<evidence type="ECO:0000313" key="10">
    <source>
        <dbReference type="Proteomes" id="UP000033140"/>
    </source>
</evidence>
<keyword evidence="3 5" id="KW-0378">Hydrolase</keyword>
<comment type="catalytic activity">
    <reaction evidence="5">
        <text>an aryl sulfate + H2O = a phenol + sulfate + H(+)</text>
        <dbReference type="Rhea" id="RHEA:17261"/>
        <dbReference type="ChEBI" id="CHEBI:15377"/>
        <dbReference type="ChEBI" id="CHEBI:15378"/>
        <dbReference type="ChEBI" id="CHEBI:16189"/>
        <dbReference type="ChEBI" id="CHEBI:33853"/>
        <dbReference type="ChEBI" id="CHEBI:140317"/>
        <dbReference type="EC" id="3.1.6.1"/>
    </reaction>
</comment>
<evidence type="ECO:0000256" key="7">
    <source>
        <dbReference type="SAM" id="SignalP"/>
    </source>
</evidence>
<comment type="PTM">
    <text evidence="6">The conversion to 3-oxoalanine (also known as C-formylglycine, FGly), of a serine or cysteine residue in prokaryotes and of a cysteine residue in eukaryotes, is critical for catalytic activity.</text>
</comment>
<protein>
    <recommendedName>
        <fullName evidence="5">Arylsulfatase</fullName>
        <shortName evidence="5">AS</shortName>
        <ecNumber evidence="5">3.1.6.1</ecNumber>
    </recommendedName>
    <alternativeName>
        <fullName evidence="5">Aryl-sulfate sulphohydrolase</fullName>
    </alternativeName>
</protein>
<dbReference type="GO" id="GO:0018958">
    <property type="term" value="P:phenol-containing compound metabolic process"/>
    <property type="evidence" value="ECO:0007669"/>
    <property type="project" value="InterPro"/>
</dbReference>
<proteinExistence type="inferred from homology"/>
<evidence type="ECO:0000256" key="1">
    <source>
        <dbReference type="ARBA" id="ARBA00008779"/>
    </source>
</evidence>
<dbReference type="Gene3D" id="3.40.720.10">
    <property type="entry name" value="Alkaline Phosphatase, subunit A"/>
    <property type="match status" value="1"/>
</dbReference>
<dbReference type="FunFam" id="3.40.720.10:FF:000051">
    <property type="entry name" value="Arylsulfatase"/>
    <property type="match status" value="1"/>
</dbReference>
<dbReference type="PIRSF" id="PIRSF000972">
    <property type="entry name" value="Arylsulf_plant"/>
    <property type="match status" value="1"/>
</dbReference>
<feature type="modified residue" description="3-oxoalanine (Cys)" evidence="6">
    <location>
        <position position="88"/>
    </location>
</feature>
<comment type="similarity">
    <text evidence="1 5">Belongs to the sulfatase family.</text>
</comment>
<evidence type="ECO:0000256" key="5">
    <source>
        <dbReference type="PIRNR" id="PIRNR000972"/>
    </source>
</evidence>
<comment type="caution">
    <text evidence="9">The sequence shown here is derived from an EMBL/GenBank/DDBJ whole genome shotgun (WGS) entry which is preliminary data.</text>
</comment>
<evidence type="ECO:0000256" key="6">
    <source>
        <dbReference type="PIRSR" id="PIRSR000972-50"/>
    </source>
</evidence>
<dbReference type="Proteomes" id="UP000033140">
    <property type="component" value="Unassembled WGS sequence"/>
</dbReference>
<evidence type="ECO:0000256" key="2">
    <source>
        <dbReference type="ARBA" id="ARBA00022729"/>
    </source>
</evidence>
<dbReference type="GO" id="GO:0004065">
    <property type="term" value="F:arylsulfatase activity"/>
    <property type="evidence" value="ECO:0007669"/>
    <property type="project" value="UniProtKB-UniRule"/>
</dbReference>